<protein>
    <submittedName>
        <fullName evidence="2">Uncharacterized protein</fullName>
    </submittedName>
</protein>
<feature type="compositionally biased region" description="Polar residues" evidence="1">
    <location>
        <begin position="995"/>
        <end position="1009"/>
    </location>
</feature>
<feature type="region of interest" description="Disordered" evidence="1">
    <location>
        <begin position="770"/>
        <end position="799"/>
    </location>
</feature>
<dbReference type="Proteomes" id="UP001345827">
    <property type="component" value="Unassembled WGS sequence"/>
</dbReference>
<feature type="compositionally biased region" description="Polar residues" evidence="1">
    <location>
        <begin position="741"/>
        <end position="750"/>
    </location>
</feature>
<feature type="region of interest" description="Disordered" evidence="1">
    <location>
        <begin position="491"/>
        <end position="510"/>
    </location>
</feature>
<feature type="compositionally biased region" description="Polar residues" evidence="1">
    <location>
        <begin position="471"/>
        <end position="480"/>
    </location>
</feature>
<feature type="compositionally biased region" description="Basic and acidic residues" evidence="1">
    <location>
        <begin position="935"/>
        <end position="945"/>
    </location>
</feature>
<feature type="region of interest" description="Disordered" evidence="1">
    <location>
        <begin position="614"/>
        <end position="715"/>
    </location>
</feature>
<feature type="compositionally biased region" description="Basic residues" evidence="1">
    <location>
        <begin position="376"/>
        <end position="389"/>
    </location>
</feature>
<evidence type="ECO:0000313" key="3">
    <source>
        <dbReference type="Proteomes" id="UP001345827"/>
    </source>
</evidence>
<sequence length="1031" mass="112607">MRLRKTIRLPSRYEDEDPLPAKSRNGTKPTYPALLQEQVVAFNPNHPPAAFPSLLLIDRHPQNYGDAQYGSETPSNDTPSWQEGLGSISCVNESTPQVSATEEEQLTSESHASCNITPQHGAVNSIDTSANTDSLRQVTMSGQATDLEDSEQTTLSNRHVVSGLEATHPDADGMHANKFQEEPGRTWNSLPLSLQYRIYTALTASFPTRSLRQILSLTDQELTDIQKAVRLRILHPASLAEIWEHAGHATAEVPGILGSHPLDVQTFNNFSDYMIFASNYESAFESEIRNARDFLSSRAIPPELLGTWLPDPSEPHGSSYFVYIPGINPTRVTPSHDIHIDSGYSSLSEAEIDRAASRQTMTHKSANTRVPFGRSINRRARARPSKGRPRTLAGKDPTSQRHSIAPGGSVPANPARHPLTIVTKPGESPGKSKDAEDEERNFGSLPPMARVPLQTAADAQSAAGEGPVDGSESNSPFETPFTNVEHAENIQGAPEDSSAEPTATSQLNPSRLVLRIENKDGFARVLKKRPKSNESVSPIASLPPGISPNSPILDMKHMSQPAVTVLTKLDTSMSSFSRGLIIDSATSGATVVKGRDPRDCLALRESLSVRDTLRLSPIPPHKRKASKEVVRPSPTKMQRTVEENSETPSSSITSEDIDNEQLCHTEARSSWNLGPVRTRESSDISTPSKITRPASDHQGKRREPLRSPSYSPIPENEDLEEFQALLRGPAKKNSRIKAPGPNTQVAMSHPTSSTSTSPFIMQIQRGLTVNSPTGIRHSENDDGNTRTSTVLPGMTTSNTGGYMPHMSVETPEMNNPQKPRIKLVLKGLKDTSKATENVSQGEQRAAVGNAADTDIEDVDGDKRTKPGAEVDTDRGAEDRVSSKRLSQSRKETTKQTGNPSKVAAKVTAKTTLKATPRTSSRLAPKAIPEPISKATADKSMKDDRAQSVSGTPEGTPQSKPRGPPRGHRGPYRKTRERIAREEQERQAQQLEIEQTQHPEATPQEDTTLQAEGKLEKERTQPSRKKKQQSKM</sequence>
<feature type="compositionally biased region" description="Basic and acidic residues" evidence="1">
    <location>
        <begin position="860"/>
        <end position="881"/>
    </location>
</feature>
<proteinExistence type="predicted"/>
<feature type="compositionally biased region" description="Basic residues" evidence="1">
    <location>
        <begin position="1021"/>
        <end position="1031"/>
    </location>
</feature>
<evidence type="ECO:0000256" key="1">
    <source>
        <dbReference type="SAM" id="MobiDB-lite"/>
    </source>
</evidence>
<gene>
    <name evidence="2" type="ORF">LTR25_005860</name>
</gene>
<name>A0AAV9Q7V6_9PEZI</name>
<keyword evidence="3" id="KW-1185">Reference proteome</keyword>
<evidence type="ECO:0000313" key="2">
    <source>
        <dbReference type="EMBL" id="KAK5535958.1"/>
    </source>
</evidence>
<feature type="compositionally biased region" description="Basic residues" evidence="1">
    <location>
        <begin position="962"/>
        <end position="975"/>
    </location>
</feature>
<feature type="compositionally biased region" description="Basic and acidic residues" evidence="1">
    <location>
        <begin position="976"/>
        <end position="985"/>
    </location>
</feature>
<reference evidence="2 3" key="1">
    <citation type="submission" date="2023-06" db="EMBL/GenBank/DDBJ databases">
        <title>Black Yeasts Isolated from many extreme environments.</title>
        <authorList>
            <person name="Coleine C."/>
            <person name="Stajich J.E."/>
            <person name="Selbmann L."/>
        </authorList>
    </citation>
    <scope>NUCLEOTIDE SEQUENCE [LARGE SCALE GENOMIC DNA]</scope>
    <source>
        <strain evidence="2 3">CCFEE 5887</strain>
    </source>
</reference>
<dbReference type="EMBL" id="JAXLQG010000009">
    <property type="protein sequence ID" value="KAK5535958.1"/>
    <property type="molecule type" value="Genomic_DNA"/>
</dbReference>
<feature type="compositionally biased region" description="Basic and acidic residues" evidence="1">
    <location>
        <begin position="694"/>
        <end position="705"/>
    </location>
</feature>
<feature type="compositionally biased region" description="Polar residues" evidence="1">
    <location>
        <begin position="499"/>
        <end position="509"/>
    </location>
</feature>
<feature type="region of interest" description="Disordered" evidence="1">
    <location>
        <begin position="732"/>
        <end position="756"/>
    </location>
</feature>
<feature type="compositionally biased region" description="Polar residues" evidence="1">
    <location>
        <begin position="785"/>
        <end position="799"/>
    </location>
</feature>
<feature type="compositionally biased region" description="Low complexity" evidence="1">
    <location>
        <begin position="901"/>
        <end position="915"/>
    </location>
</feature>
<feature type="region of interest" description="Disordered" evidence="1">
    <location>
        <begin position="832"/>
        <end position="1031"/>
    </location>
</feature>
<feature type="region of interest" description="Disordered" evidence="1">
    <location>
        <begin position="1"/>
        <end position="28"/>
    </location>
</feature>
<feature type="compositionally biased region" description="Polar residues" evidence="1">
    <location>
        <begin position="946"/>
        <end position="958"/>
    </location>
</feature>
<comment type="caution">
    <text evidence="2">The sequence shown here is derived from an EMBL/GenBank/DDBJ whole genome shotgun (WGS) entry which is preliminary data.</text>
</comment>
<organism evidence="2 3">
    <name type="scientific">Vermiconidia calcicola</name>
    <dbReference type="NCBI Taxonomy" id="1690605"/>
    <lineage>
        <taxon>Eukaryota</taxon>
        <taxon>Fungi</taxon>
        <taxon>Dikarya</taxon>
        <taxon>Ascomycota</taxon>
        <taxon>Pezizomycotina</taxon>
        <taxon>Dothideomycetes</taxon>
        <taxon>Dothideomycetidae</taxon>
        <taxon>Mycosphaerellales</taxon>
        <taxon>Extremaceae</taxon>
        <taxon>Vermiconidia</taxon>
    </lineage>
</organism>
<feature type="region of interest" description="Disordered" evidence="1">
    <location>
        <begin position="357"/>
        <end position="480"/>
    </location>
</feature>
<accession>A0AAV9Q7V6</accession>
<dbReference type="AlphaFoldDB" id="A0AAV9Q7V6"/>
<feature type="compositionally biased region" description="Polar residues" evidence="1">
    <location>
        <begin position="357"/>
        <end position="368"/>
    </location>
</feature>